<evidence type="ECO:0000313" key="2">
    <source>
        <dbReference type="Proteomes" id="UP000244152"/>
    </source>
</evidence>
<accession>A0A2T5IE62</accession>
<gene>
    <name evidence="1" type="ORF">C8R21_10689</name>
</gene>
<proteinExistence type="predicted"/>
<comment type="caution">
    <text evidence="1">The sequence shown here is derived from an EMBL/GenBank/DDBJ whole genome shotgun (WGS) entry which is preliminary data.</text>
</comment>
<protein>
    <submittedName>
        <fullName evidence="1">Uncharacterized protein</fullName>
    </submittedName>
</protein>
<sequence length="29" mass="3187">MNAAATRYVAEVARQPERALMDGSKEFSS</sequence>
<dbReference type="EMBL" id="QAOK01000006">
    <property type="protein sequence ID" value="PTQ82109.1"/>
    <property type="molecule type" value="Genomic_DNA"/>
</dbReference>
<dbReference type="Proteomes" id="UP000244152">
    <property type="component" value="Unassembled WGS sequence"/>
</dbReference>
<evidence type="ECO:0000313" key="1">
    <source>
        <dbReference type="EMBL" id="PTQ82109.1"/>
    </source>
</evidence>
<name>A0A2T5IE62_9PROT</name>
<dbReference type="AlphaFoldDB" id="A0A2T5IE62"/>
<reference evidence="1 2" key="1">
    <citation type="submission" date="2018-04" db="EMBL/GenBank/DDBJ databases">
        <title>Active sludge and wastewater microbial communities from Klosterneuburg, Austria.</title>
        <authorList>
            <person name="Wagner M."/>
        </authorList>
    </citation>
    <scope>NUCLEOTIDE SEQUENCE [LARGE SCALE GENOMIC DNA]</scope>
    <source>
        <strain evidence="1 2">Nl12</strain>
    </source>
</reference>
<organism evidence="1 2">
    <name type="scientific">Nitrosospira multiformis</name>
    <dbReference type="NCBI Taxonomy" id="1231"/>
    <lineage>
        <taxon>Bacteria</taxon>
        <taxon>Pseudomonadati</taxon>
        <taxon>Pseudomonadota</taxon>
        <taxon>Betaproteobacteria</taxon>
        <taxon>Nitrosomonadales</taxon>
        <taxon>Nitrosomonadaceae</taxon>
        <taxon>Nitrosospira</taxon>
    </lineage>
</organism>